<dbReference type="Pfam" id="PF00355">
    <property type="entry name" value="Rieske"/>
    <property type="match status" value="1"/>
</dbReference>
<evidence type="ECO:0000256" key="3">
    <source>
        <dbReference type="ARBA" id="ARBA00023002"/>
    </source>
</evidence>
<evidence type="ECO:0000256" key="5">
    <source>
        <dbReference type="ARBA" id="ARBA00023014"/>
    </source>
</evidence>
<keyword evidence="4" id="KW-0408">Iron</keyword>
<evidence type="ECO:0000256" key="4">
    <source>
        <dbReference type="ARBA" id="ARBA00023004"/>
    </source>
</evidence>
<dbReference type="OrthoDB" id="477744at2"/>
<dbReference type="Gene3D" id="3.90.380.10">
    <property type="entry name" value="Naphthalene 1,2-dioxygenase Alpha Subunit, Chain A, domain 1"/>
    <property type="match status" value="1"/>
</dbReference>
<keyword evidence="2" id="KW-0479">Metal-binding</keyword>
<dbReference type="InterPro" id="IPR015881">
    <property type="entry name" value="ARHD_Rieske_2Fe_2S"/>
</dbReference>
<protein>
    <submittedName>
        <fullName evidence="7">(2Fe-2S)-binding protein</fullName>
    </submittedName>
</protein>
<dbReference type="SUPFAM" id="SSF50022">
    <property type="entry name" value="ISP domain"/>
    <property type="match status" value="1"/>
</dbReference>
<evidence type="ECO:0000313" key="8">
    <source>
        <dbReference type="Proteomes" id="UP000076555"/>
    </source>
</evidence>
<dbReference type="Gene3D" id="2.102.10.10">
    <property type="entry name" value="Rieske [2Fe-2S] iron-sulphur domain"/>
    <property type="match status" value="1"/>
</dbReference>
<evidence type="ECO:0000256" key="1">
    <source>
        <dbReference type="ARBA" id="ARBA00022714"/>
    </source>
</evidence>
<dbReference type="RefSeq" id="WP_063871452.1">
    <property type="nucleotide sequence ID" value="NZ_CAWMRI010000027.1"/>
</dbReference>
<dbReference type="PROSITE" id="PS00570">
    <property type="entry name" value="RING_HYDROXYL_ALPHA"/>
    <property type="match status" value="1"/>
</dbReference>
<evidence type="ECO:0000259" key="6">
    <source>
        <dbReference type="PROSITE" id="PS51296"/>
    </source>
</evidence>
<dbReference type="InterPro" id="IPR050584">
    <property type="entry name" value="Cholesterol_7-desaturase"/>
</dbReference>
<feature type="domain" description="Rieske" evidence="6">
    <location>
        <begin position="6"/>
        <end position="110"/>
    </location>
</feature>
<dbReference type="GO" id="GO:0016705">
    <property type="term" value="F:oxidoreductase activity, acting on paired donors, with incorporation or reduction of molecular oxygen"/>
    <property type="evidence" value="ECO:0007669"/>
    <property type="project" value="UniProtKB-ARBA"/>
</dbReference>
<proteinExistence type="predicted"/>
<sequence>MLKNFWYACEFSSAVTNKPKQVLMFNKRFVLYRNSQGQIVALNDQCPHRGAAFSLGWIEKDCLRCPYHGWKFQADGQCVEIPSNAPGTPIPKKAHVDSYPVQEKYGFIWLFYGDLPAAERPPLPTFPEYMVSTMRPVYDDGIDNANYARLMEANLDFTHVIAVHKKSFGQRIPIDTTIKYQVDKYDWGAVAQVNYESLGNSKSFLNFLLGGRPELKTKLTLYLPNVTLAEISVGRGNRFDIKFGILVAHLPIDENKTRVKRVLYRNILPFPWLDGFFRKIDHKLAQEDTIVVSTLNSQAMPQISEELHVAADALDITFRQFLQKSQAEFSASIQEKQQQVVDVK</sequence>
<keyword evidence="5" id="KW-0411">Iron-sulfur</keyword>
<dbReference type="InterPro" id="IPR036922">
    <property type="entry name" value="Rieske_2Fe-2S_sf"/>
</dbReference>
<dbReference type="InterPro" id="IPR017941">
    <property type="entry name" value="Rieske_2Fe-2S"/>
</dbReference>
<dbReference type="PANTHER" id="PTHR21266">
    <property type="entry name" value="IRON-SULFUR DOMAIN CONTAINING PROTEIN"/>
    <property type="match status" value="1"/>
</dbReference>
<dbReference type="Proteomes" id="UP000076555">
    <property type="component" value="Unassembled WGS sequence"/>
</dbReference>
<comment type="caution">
    <text evidence="7">The sequence shown here is derived from an EMBL/GenBank/DDBJ whole genome shotgun (WGS) entry which is preliminary data.</text>
</comment>
<dbReference type="AlphaFoldDB" id="A0A166KPF0"/>
<dbReference type="PANTHER" id="PTHR21266:SF59">
    <property type="entry name" value="BLR4922 PROTEIN"/>
    <property type="match status" value="1"/>
</dbReference>
<accession>A0A166KPF0</accession>
<organism evidence="7 8">
    <name type="scientific">Nodularia spumigena CENA596</name>
    <dbReference type="NCBI Taxonomy" id="1819295"/>
    <lineage>
        <taxon>Bacteria</taxon>
        <taxon>Bacillati</taxon>
        <taxon>Cyanobacteriota</taxon>
        <taxon>Cyanophyceae</taxon>
        <taxon>Nostocales</taxon>
        <taxon>Nodulariaceae</taxon>
        <taxon>Nodularia</taxon>
    </lineage>
</organism>
<dbReference type="EMBL" id="LWAJ01000027">
    <property type="protein sequence ID" value="KZL51373.1"/>
    <property type="molecule type" value="Genomic_DNA"/>
</dbReference>
<dbReference type="GO" id="GO:0004497">
    <property type="term" value="F:monooxygenase activity"/>
    <property type="evidence" value="ECO:0007669"/>
    <property type="project" value="UniProtKB-ARBA"/>
</dbReference>
<keyword evidence="1" id="KW-0001">2Fe-2S</keyword>
<name>A0A166KPF0_NODSP</name>
<evidence type="ECO:0000256" key="2">
    <source>
        <dbReference type="ARBA" id="ARBA00022723"/>
    </source>
</evidence>
<dbReference type="SUPFAM" id="SSF55961">
    <property type="entry name" value="Bet v1-like"/>
    <property type="match status" value="1"/>
</dbReference>
<reference evidence="7 8" key="1">
    <citation type="submission" date="2016-04" db="EMBL/GenBank/DDBJ databases">
        <title>Draft Genome Assembly of the Bloom-forming Cyanobacterium Nodularia spumigena Strain CENA596 in Shrimp Production Ponds.</title>
        <authorList>
            <person name="Popin R.V."/>
            <person name="Rigonato J."/>
            <person name="Abreu V.A."/>
            <person name="Andreote A.P."/>
            <person name="Silveira S.B."/>
            <person name="Odebrecht C."/>
            <person name="Fiore M.F."/>
        </authorList>
    </citation>
    <scope>NUCLEOTIDE SEQUENCE [LARGE SCALE GENOMIC DNA]</scope>
    <source>
        <strain evidence="7 8">CENA596</strain>
    </source>
</reference>
<gene>
    <name evidence="7" type="ORF">A2T98_02715</name>
</gene>
<dbReference type="GO" id="GO:0005506">
    <property type="term" value="F:iron ion binding"/>
    <property type="evidence" value="ECO:0007669"/>
    <property type="project" value="InterPro"/>
</dbReference>
<dbReference type="InterPro" id="IPR044043">
    <property type="entry name" value="VanA_C_cat"/>
</dbReference>
<keyword evidence="3" id="KW-0560">Oxidoreductase</keyword>
<dbReference type="Pfam" id="PF19112">
    <property type="entry name" value="VanA_C"/>
    <property type="match status" value="1"/>
</dbReference>
<dbReference type="PROSITE" id="PS51296">
    <property type="entry name" value="RIESKE"/>
    <property type="match status" value="1"/>
</dbReference>
<evidence type="ECO:0000313" key="7">
    <source>
        <dbReference type="EMBL" id="KZL51373.1"/>
    </source>
</evidence>
<dbReference type="GO" id="GO:0051537">
    <property type="term" value="F:2 iron, 2 sulfur cluster binding"/>
    <property type="evidence" value="ECO:0007669"/>
    <property type="project" value="UniProtKB-KW"/>
</dbReference>